<evidence type="ECO:0000313" key="1">
    <source>
        <dbReference type="EMBL" id="GFZ31655.1"/>
    </source>
</evidence>
<accession>A0ABQ1EA17</accession>
<evidence type="ECO:0000313" key="2">
    <source>
        <dbReference type="Proteomes" id="UP000663802"/>
    </source>
</evidence>
<protein>
    <submittedName>
        <fullName evidence="1">Uncharacterized protein</fullName>
    </submittedName>
</protein>
<sequence length="165" mass="17828">MKYALDTIFAANPAQTVSLVSFNTVEIGTIAGFEPNGDVVIITDLNQGNTVYVSLCNVIFITFNDEPNTTPPSPYNCTTPECCCNTDMEAAIKSITGNTFPINIQLNFDVINNTANVYSTDTVYGLCNGILWVKFKNTVARHSYGAIPLCSIFDVTGGALSLYTL</sequence>
<dbReference type="EMBL" id="BMBA01000002">
    <property type="protein sequence ID" value="GFZ31655.1"/>
    <property type="molecule type" value="Genomic_DNA"/>
</dbReference>
<keyword evidence="2" id="KW-1185">Reference proteome</keyword>
<reference evidence="1 2" key="1">
    <citation type="journal article" date="2021" name="Int. J. Syst. Evol. Microbiol.">
        <title>Clostridium zeae sp. nov., isolated from corn silage.</title>
        <authorList>
            <person name="Kobayashi H."/>
            <person name="Tanizawa Y."/>
            <person name="Yagura M."/>
            <person name="Sakamoto M."/>
            <person name="Ohkuma M."/>
            <person name="Tohno M."/>
        </authorList>
    </citation>
    <scope>NUCLEOTIDE SEQUENCE [LARGE SCALE GENOMIC DNA]</scope>
    <source>
        <strain evidence="1 2">CSC2</strain>
    </source>
</reference>
<gene>
    <name evidence="1" type="ORF">CSC2_21810</name>
</gene>
<comment type="caution">
    <text evidence="1">The sequence shown here is derived from an EMBL/GenBank/DDBJ whole genome shotgun (WGS) entry which is preliminary data.</text>
</comment>
<name>A0ABQ1EA17_9CLOT</name>
<dbReference type="Proteomes" id="UP000663802">
    <property type="component" value="Unassembled WGS sequence"/>
</dbReference>
<organism evidence="1 2">
    <name type="scientific">Clostridium zeae</name>
    <dbReference type="NCBI Taxonomy" id="2759022"/>
    <lineage>
        <taxon>Bacteria</taxon>
        <taxon>Bacillati</taxon>
        <taxon>Bacillota</taxon>
        <taxon>Clostridia</taxon>
        <taxon>Eubacteriales</taxon>
        <taxon>Clostridiaceae</taxon>
        <taxon>Clostridium</taxon>
    </lineage>
</organism>
<proteinExistence type="predicted"/>